<evidence type="ECO:0000259" key="1">
    <source>
        <dbReference type="PROSITE" id="PS00028"/>
    </source>
</evidence>
<feature type="domain" description="C2H2-type" evidence="1">
    <location>
        <begin position="168"/>
        <end position="189"/>
    </location>
</feature>
<dbReference type="RefSeq" id="XP_066922246.1">
    <property type="nucleotide sequence ID" value="XM_067066145.1"/>
</dbReference>
<dbReference type="InterPro" id="IPR013087">
    <property type="entry name" value="Znf_C2H2_type"/>
</dbReference>
<sequence>MSCSRLRRKGSSLQQSHNNHNNYKIILVEWEDCGQQFLNGISFASKQENIQVHIFVNQSKESTTANQNIQNTRIALKNVAVFHESLTDGKDASWTDLLAYLINFYARTTFSCHHCAAMHSKPNYQVTLAARDQGKYKELNALLKSNKTETKVVDGWKTTLLDLFPHVCTECKIIFNDQRAAQLHDKEDHNYLCENMSCERSRRENGFYSHKELSKHQRRQQQCEFCHGKIFCDSAKYQEHMSKYHIFCDCSCQKYYNTLEEFIQHYGGVYPLPCLEVPDCKERFRNIDEQAFHHKSSHGSKYPYYCIACYGHQKLTCLRTSGELMKHVNDVKHKKNEFQIVMIPEESPFAHMYQQQQNSSSENST</sequence>
<dbReference type="EnsemblMetazoa" id="CLYHEMT010301.1">
    <property type="protein sequence ID" value="CLYHEMP010301.1"/>
    <property type="gene ID" value="CLYHEMG010301"/>
</dbReference>
<reference evidence="2" key="1">
    <citation type="submission" date="2021-01" db="UniProtKB">
        <authorList>
            <consortium name="EnsemblMetazoa"/>
        </authorList>
    </citation>
    <scope>IDENTIFICATION</scope>
</reference>
<keyword evidence="3" id="KW-1185">Reference proteome</keyword>
<organism evidence="2 3">
    <name type="scientific">Clytia hemisphaerica</name>
    <dbReference type="NCBI Taxonomy" id="252671"/>
    <lineage>
        <taxon>Eukaryota</taxon>
        <taxon>Metazoa</taxon>
        <taxon>Cnidaria</taxon>
        <taxon>Hydrozoa</taxon>
        <taxon>Hydroidolina</taxon>
        <taxon>Leptothecata</taxon>
        <taxon>Obeliida</taxon>
        <taxon>Clytiidae</taxon>
        <taxon>Clytia</taxon>
    </lineage>
</organism>
<evidence type="ECO:0000313" key="3">
    <source>
        <dbReference type="Proteomes" id="UP000594262"/>
    </source>
</evidence>
<protein>
    <recommendedName>
        <fullName evidence="1">C2H2-type domain-containing protein</fullName>
    </recommendedName>
</protein>
<accession>A0A7M5VAB0</accession>
<dbReference type="Proteomes" id="UP000594262">
    <property type="component" value="Unplaced"/>
</dbReference>
<dbReference type="PROSITE" id="PS00028">
    <property type="entry name" value="ZINC_FINGER_C2H2_1"/>
    <property type="match status" value="1"/>
</dbReference>
<dbReference type="GeneID" id="136809604"/>
<proteinExistence type="predicted"/>
<evidence type="ECO:0000313" key="2">
    <source>
        <dbReference type="EnsemblMetazoa" id="CLYHEMP010301.1"/>
    </source>
</evidence>
<name>A0A7M5VAB0_9CNID</name>
<dbReference type="OrthoDB" id="5945098at2759"/>
<dbReference type="AlphaFoldDB" id="A0A7M5VAB0"/>
<dbReference type="SMART" id="SM00355">
    <property type="entry name" value="ZnF_C2H2"/>
    <property type="match status" value="5"/>
</dbReference>